<sequence>MVISDCSTDVILPQKECGDDDCCDKPTKTQVIKVKNSGNCPVFVKPARGNNIHSDCDEDKIVLRCGENTELANCSTTWYVISGRD</sequence>
<evidence type="ECO:0000313" key="1">
    <source>
        <dbReference type="EMBL" id="QBK93729.1"/>
    </source>
</evidence>
<name>A0A481ZFZ1_9VIRU</name>
<gene>
    <name evidence="1" type="ORF">LCPAC406_00430</name>
</gene>
<organism evidence="1">
    <name type="scientific">Pithovirus LCPAC406</name>
    <dbReference type="NCBI Taxonomy" id="2506599"/>
    <lineage>
        <taxon>Viruses</taxon>
        <taxon>Pithoviruses</taxon>
    </lineage>
</organism>
<keyword evidence="1" id="KW-0482">Metalloprotease</keyword>
<accession>A0A481ZFZ1</accession>
<dbReference type="GO" id="GO:0008237">
    <property type="term" value="F:metallopeptidase activity"/>
    <property type="evidence" value="ECO:0007669"/>
    <property type="project" value="UniProtKB-KW"/>
</dbReference>
<dbReference type="GO" id="GO:0006508">
    <property type="term" value="P:proteolysis"/>
    <property type="evidence" value="ECO:0007669"/>
    <property type="project" value="UniProtKB-KW"/>
</dbReference>
<proteinExistence type="predicted"/>
<keyword evidence="1" id="KW-0378">Hydrolase</keyword>
<dbReference type="EMBL" id="MK500604">
    <property type="protein sequence ID" value="QBK93729.1"/>
    <property type="molecule type" value="Genomic_DNA"/>
</dbReference>
<protein>
    <submittedName>
        <fullName evidence="1">Putative metalloprotease</fullName>
    </submittedName>
</protein>
<reference evidence="1" key="1">
    <citation type="journal article" date="2019" name="MBio">
        <title>Virus Genomes from Deep Sea Sediments Expand the Ocean Megavirome and Support Independent Origins of Viral Gigantism.</title>
        <authorList>
            <person name="Backstrom D."/>
            <person name="Yutin N."/>
            <person name="Jorgensen S.L."/>
            <person name="Dharamshi J."/>
            <person name="Homa F."/>
            <person name="Zaremba-Niedwiedzka K."/>
            <person name="Spang A."/>
            <person name="Wolf Y.I."/>
            <person name="Koonin E.V."/>
            <person name="Ettema T.J."/>
        </authorList>
    </citation>
    <scope>NUCLEOTIDE SEQUENCE</scope>
</reference>
<keyword evidence="1" id="KW-0645">Protease</keyword>